<dbReference type="InterPro" id="IPR000846">
    <property type="entry name" value="DapB_N"/>
</dbReference>
<keyword evidence="3" id="KW-0521">NADP</keyword>
<dbReference type="SUPFAM" id="SSF55347">
    <property type="entry name" value="Glyceraldehyde-3-phosphate dehydrogenase-like, C-terminal domain"/>
    <property type="match status" value="1"/>
</dbReference>
<evidence type="ECO:0000313" key="15">
    <source>
        <dbReference type="EMBL" id="RGV49248.1"/>
    </source>
</evidence>
<keyword evidence="7" id="KW-0457">Lysine biosynthesis</keyword>
<evidence type="ECO:0000256" key="6">
    <source>
        <dbReference type="ARBA" id="ARBA00023027"/>
    </source>
</evidence>
<evidence type="ECO:0000256" key="10">
    <source>
        <dbReference type="ARBA" id="ARBA00049080"/>
    </source>
</evidence>
<keyword evidence="2" id="KW-0028">Amino-acid biosynthesis</keyword>
<dbReference type="InterPro" id="IPR036291">
    <property type="entry name" value="NAD(P)-bd_dom_sf"/>
</dbReference>
<evidence type="ECO:0000256" key="5">
    <source>
        <dbReference type="ARBA" id="ARBA00023002"/>
    </source>
</evidence>
<evidence type="ECO:0000256" key="7">
    <source>
        <dbReference type="ARBA" id="ARBA00023154"/>
    </source>
</evidence>
<evidence type="ECO:0000313" key="16">
    <source>
        <dbReference type="Proteomes" id="UP000283850"/>
    </source>
</evidence>
<dbReference type="GO" id="GO:0005829">
    <property type="term" value="C:cytosol"/>
    <property type="evidence" value="ECO:0007669"/>
    <property type="project" value="TreeGrafter"/>
</dbReference>
<feature type="domain" description="Dihydrodipicolinate reductase C-terminal" evidence="14">
    <location>
        <begin position="107"/>
        <end position="248"/>
    </location>
</feature>
<dbReference type="GO" id="GO:0008839">
    <property type="term" value="F:4-hydroxy-tetrahydrodipicolinate reductase"/>
    <property type="evidence" value="ECO:0007669"/>
    <property type="project" value="UniProtKB-UniRule"/>
</dbReference>
<dbReference type="SUPFAM" id="SSF51735">
    <property type="entry name" value="NAD(P)-binding Rossmann-fold domains"/>
    <property type="match status" value="1"/>
</dbReference>
<reference evidence="15 16" key="1">
    <citation type="submission" date="2018-08" db="EMBL/GenBank/DDBJ databases">
        <title>A genome reference for cultivated species of the human gut microbiota.</title>
        <authorList>
            <person name="Zou Y."/>
            <person name="Xue W."/>
            <person name="Luo G."/>
        </authorList>
    </citation>
    <scope>NUCLEOTIDE SEQUENCE [LARGE SCALE GENOMIC DNA]</scope>
    <source>
        <strain evidence="15 16">AF14-32</strain>
    </source>
</reference>
<dbReference type="PIRSF" id="PIRSF000161">
    <property type="entry name" value="DHPR"/>
    <property type="match status" value="1"/>
</dbReference>
<evidence type="ECO:0000256" key="8">
    <source>
        <dbReference type="ARBA" id="ARBA00037922"/>
    </source>
</evidence>
<dbReference type="CDD" id="cd02274">
    <property type="entry name" value="DHDPR_N"/>
    <property type="match status" value="1"/>
</dbReference>
<keyword evidence="4" id="KW-0220">Diaminopimelate biosynthesis</keyword>
<dbReference type="Pfam" id="PF01113">
    <property type="entry name" value="DapB_N"/>
    <property type="match status" value="1"/>
</dbReference>
<keyword evidence="5 15" id="KW-0560">Oxidoreductase</keyword>
<dbReference type="InterPro" id="IPR023940">
    <property type="entry name" value="DHDPR_bac"/>
</dbReference>
<dbReference type="EMBL" id="QRZF01000019">
    <property type="protein sequence ID" value="RGV49248.1"/>
    <property type="molecule type" value="Genomic_DNA"/>
</dbReference>
<evidence type="ECO:0000256" key="3">
    <source>
        <dbReference type="ARBA" id="ARBA00022857"/>
    </source>
</evidence>
<comment type="catalytic activity">
    <reaction evidence="10">
        <text>(S)-2,3,4,5-tetrahydrodipicolinate + NADP(+) + H2O = (2S,4S)-4-hydroxy-2,3,4,5-tetrahydrodipicolinate + NADPH + H(+)</text>
        <dbReference type="Rhea" id="RHEA:35331"/>
        <dbReference type="ChEBI" id="CHEBI:15377"/>
        <dbReference type="ChEBI" id="CHEBI:15378"/>
        <dbReference type="ChEBI" id="CHEBI:16845"/>
        <dbReference type="ChEBI" id="CHEBI:57783"/>
        <dbReference type="ChEBI" id="CHEBI:58349"/>
        <dbReference type="ChEBI" id="CHEBI:67139"/>
        <dbReference type="EC" id="1.17.1.8"/>
    </reaction>
</comment>
<name>A0A412XWK3_9BACE</name>
<dbReference type="PANTHER" id="PTHR20836:SF0">
    <property type="entry name" value="4-HYDROXY-TETRAHYDRODIPICOLINATE REDUCTASE 1, CHLOROPLASTIC-RELATED"/>
    <property type="match status" value="1"/>
</dbReference>
<evidence type="ECO:0000256" key="9">
    <source>
        <dbReference type="ARBA" id="ARBA00038983"/>
    </source>
</evidence>
<comment type="similarity">
    <text evidence="1">Belongs to the DapB family.</text>
</comment>
<organism evidence="15 16">
    <name type="scientific">Bacteroides intestinalis</name>
    <dbReference type="NCBI Taxonomy" id="329854"/>
    <lineage>
        <taxon>Bacteria</taxon>
        <taxon>Pseudomonadati</taxon>
        <taxon>Bacteroidota</taxon>
        <taxon>Bacteroidia</taxon>
        <taxon>Bacteroidales</taxon>
        <taxon>Bacteroidaceae</taxon>
        <taxon>Bacteroides</taxon>
    </lineage>
</organism>
<proteinExistence type="inferred from homology"/>
<dbReference type="InterPro" id="IPR022663">
    <property type="entry name" value="DapB_C"/>
</dbReference>
<dbReference type="GO" id="GO:0009089">
    <property type="term" value="P:lysine biosynthetic process via diaminopimelate"/>
    <property type="evidence" value="ECO:0007669"/>
    <property type="project" value="UniProtKB-UniRule"/>
</dbReference>
<dbReference type="Gene3D" id="3.30.360.10">
    <property type="entry name" value="Dihydrodipicolinate Reductase, domain 2"/>
    <property type="match status" value="1"/>
</dbReference>
<gene>
    <name evidence="15" type="primary">dapB</name>
    <name evidence="15" type="ORF">DWW10_20365</name>
</gene>
<dbReference type="PANTHER" id="PTHR20836">
    <property type="entry name" value="DIHYDRODIPICOLINATE REDUCTASE"/>
    <property type="match status" value="1"/>
</dbReference>
<sequence>MKIALIGYGRMGKEIEKIALSRGHEIVSIIDVDNQEDFKSDAFKSADVAIEFTNPMVAYNNYIKAFEAGVKLVSGSTGWMNEHGDEIKELCTKRGKTLFWASNFSLGVTIFSAVNKYLAKIMNQFPAYDVTMSETHHIHKLDAPSGTAITLAEEILENLDRKERWVKGTMQAPDGTVSGSTKCAANELLVSSIREGEVPGIHVIRYESEADSIILTHDAKNRKGFALGAVLAAEFTANKEGYLGMSDLFPFLKD</sequence>
<feature type="domain" description="Dihydrodipicolinate reductase N-terminal" evidence="13">
    <location>
        <begin position="1"/>
        <end position="104"/>
    </location>
</feature>
<accession>A0A412XWK3</accession>
<evidence type="ECO:0000256" key="4">
    <source>
        <dbReference type="ARBA" id="ARBA00022915"/>
    </source>
</evidence>
<dbReference type="EC" id="1.17.1.8" evidence="9 12"/>
<dbReference type="Pfam" id="PF05173">
    <property type="entry name" value="DapB_C"/>
    <property type="match status" value="1"/>
</dbReference>
<evidence type="ECO:0000256" key="11">
    <source>
        <dbReference type="ARBA" id="ARBA00049396"/>
    </source>
</evidence>
<evidence type="ECO:0000259" key="13">
    <source>
        <dbReference type="Pfam" id="PF01113"/>
    </source>
</evidence>
<keyword evidence="6" id="KW-0520">NAD</keyword>
<dbReference type="NCBIfam" id="TIGR00036">
    <property type="entry name" value="dapB"/>
    <property type="match status" value="1"/>
</dbReference>
<evidence type="ECO:0000259" key="14">
    <source>
        <dbReference type="Pfam" id="PF05173"/>
    </source>
</evidence>
<comment type="caution">
    <text evidence="15">The sequence shown here is derived from an EMBL/GenBank/DDBJ whole genome shotgun (WGS) entry which is preliminary data.</text>
</comment>
<dbReference type="Proteomes" id="UP000283850">
    <property type="component" value="Unassembled WGS sequence"/>
</dbReference>
<evidence type="ECO:0000256" key="2">
    <source>
        <dbReference type="ARBA" id="ARBA00022605"/>
    </source>
</evidence>
<dbReference type="RefSeq" id="WP_022393234.1">
    <property type="nucleotide sequence ID" value="NZ_QRZF01000019.1"/>
</dbReference>
<dbReference type="GO" id="GO:0019877">
    <property type="term" value="P:diaminopimelate biosynthetic process"/>
    <property type="evidence" value="ECO:0007669"/>
    <property type="project" value="UniProtKB-KW"/>
</dbReference>
<dbReference type="AlphaFoldDB" id="A0A412XWK3"/>
<comment type="pathway">
    <text evidence="8">Amino-acid biosynthesis; L-lysine biosynthesis via DAP pathway; (S)-tetrahydrodipicolinate from L-aspartate: step 4/4.</text>
</comment>
<evidence type="ECO:0000256" key="1">
    <source>
        <dbReference type="ARBA" id="ARBA00006642"/>
    </source>
</evidence>
<protein>
    <recommendedName>
        <fullName evidence="9 12">4-hydroxy-tetrahydrodipicolinate reductase</fullName>
        <ecNumber evidence="9 12">1.17.1.8</ecNumber>
    </recommendedName>
</protein>
<evidence type="ECO:0000256" key="12">
    <source>
        <dbReference type="NCBIfam" id="TIGR00036"/>
    </source>
</evidence>
<dbReference type="Gene3D" id="3.40.50.720">
    <property type="entry name" value="NAD(P)-binding Rossmann-like Domain"/>
    <property type="match status" value="1"/>
</dbReference>
<comment type="catalytic activity">
    <reaction evidence="11">
        <text>(S)-2,3,4,5-tetrahydrodipicolinate + NAD(+) + H2O = (2S,4S)-4-hydroxy-2,3,4,5-tetrahydrodipicolinate + NADH + H(+)</text>
        <dbReference type="Rhea" id="RHEA:35323"/>
        <dbReference type="ChEBI" id="CHEBI:15377"/>
        <dbReference type="ChEBI" id="CHEBI:15378"/>
        <dbReference type="ChEBI" id="CHEBI:16845"/>
        <dbReference type="ChEBI" id="CHEBI:57540"/>
        <dbReference type="ChEBI" id="CHEBI:57945"/>
        <dbReference type="ChEBI" id="CHEBI:67139"/>
        <dbReference type="EC" id="1.17.1.8"/>
    </reaction>
</comment>